<accession>A0ABT2ZH51</accession>
<evidence type="ECO:0000313" key="2">
    <source>
        <dbReference type="Proteomes" id="UP001652542"/>
    </source>
</evidence>
<organism evidence="1 2">
    <name type="scientific">Albidovulum marisflavi</name>
    <dbReference type="NCBI Taxonomy" id="2984159"/>
    <lineage>
        <taxon>Bacteria</taxon>
        <taxon>Pseudomonadati</taxon>
        <taxon>Pseudomonadota</taxon>
        <taxon>Alphaproteobacteria</taxon>
        <taxon>Rhodobacterales</taxon>
        <taxon>Paracoccaceae</taxon>
        <taxon>Albidovulum</taxon>
    </lineage>
</organism>
<dbReference type="EMBL" id="JAOWKY010000004">
    <property type="protein sequence ID" value="MCV2870061.1"/>
    <property type="molecule type" value="Genomic_DNA"/>
</dbReference>
<evidence type="ECO:0008006" key="3">
    <source>
        <dbReference type="Google" id="ProtNLM"/>
    </source>
</evidence>
<reference evidence="1 2" key="1">
    <citation type="submission" date="2022-10" db="EMBL/GenBank/DDBJ databases">
        <title>Defluviimonas sp. nov., isolated from ocean surface water.</title>
        <authorList>
            <person name="He W."/>
            <person name="Wang L."/>
            <person name="Zhang D.-F."/>
        </authorList>
    </citation>
    <scope>NUCLEOTIDE SEQUENCE [LARGE SCALE GENOMIC DNA]</scope>
    <source>
        <strain evidence="1 2">WL0002</strain>
    </source>
</reference>
<dbReference type="Proteomes" id="UP001652542">
    <property type="component" value="Unassembled WGS sequence"/>
</dbReference>
<sequence length="218" mass="23212">MTASAPDSLADARLSGDFRITQAHGLQFDVSAQDYAGGYLGQVDSHLYLQPSTRSKYGFFASLADVNGREATIAYLGAEGLFALSNRTVLEIRGGAGYARPGSYDFVGAEAWLSRAVSESLSMYGAVQLVEIQEDRLDSVAWGAEFGATWQPKESPFAFTASAGSTGMSGADSAPAEGYLRLGISWSLGGERGARQSLAARGFRSPRPFDPLLRAGWF</sequence>
<name>A0ABT2ZH51_9RHOB</name>
<keyword evidence="2" id="KW-1185">Reference proteome</keyword>
<evidence type="ECO:0000313" key="1">
    <source>
        <dbReference type="EMBL" id="MCV2870061.1"/>
    </source>
</evidence>
<dbReference type="RefSeq" id="WP_263735729.1">
    <property type="nucleotide sequence ID" value="NZ_JAOWKY010000004.1"/>
</dbReference>
<protein>
    <recommendedName>
        <fullName evidence="3">Cellulose biosynthesis protein BcsS</fullName>
    </recommendedName>
</protein>
<proteinExistence type="predicted"/>
<gene>
    <name evidence="1" type="ORF">OEW28_15630</name>
</gene>
<comment type="caution">
    <text evidence="1">The sequence shown here is derived from an EMBL/GenBank/DDBJ whole genome shotgun (WGS) entry which is preliminary data.</text>
</comment>